<evidence type="ECO:0000259" key="1">
    <source>
        <dbReference type="Pfam" id="PF10410"/>
    </source>
</evidence>
<organism evidence="2 3">
    <name type="scientific">Candidatus Nomurabacteria bacterium GW2011_GWA1_37_20</name>
    <dbReference type="NCBI Taxonomy" id="1618729"/>
    <lineage>
        <taxon>Bacteria</taxon>
        <taxon>Candidatus Nomuraibacteriota</taxon>
    </lineage>
</organism>
<dbReference type="Pfam" id="PF10410">
    <property type="entry name" value="DnaB_bind"/>
    <property type="match status" value="1"/>
</dbReference>
<proteinExistence type="predicted"/>
<evidence type="ECO:0000313" key="3">
    <source>
        <dbReference type="Proteomes" id="UP000034701"/>
    </source>
</evidence>
<dbReference type="GO" id="GO:0016779">
    <property type="term" value="F:nucleotidyltransferase activity"/>
    <property type="evidence" value="ECO:0007669"/>
    <property type="project" value="InterPro"/>
</dbReference>
<reference evidence="2 3" key="1">
    <citation type="journal article" date="2015" name="Nature">
        <title>rRNA introns, odd ribosomes, and small enigmatic genomes across a large radiation of phyla.</title>
        <authorList>
            <person name="Brown C.T."/>
            <person name="Hug L.A."/>
            <person name="Thomas B.C."/>
            <person name="Sharon I."/>
            <person name="Castelle C.J."/>
            <person name="Singh A."/>
            <person name="Wilkins M.J."/>
            <person name="Williams K.H."/>
            <person name="Banfield J.F."/>
        </authorList>
    </citation>
    <scope>NUCLEOTIDE SEQUENCE [LARGE SCALE GENOMIC DNA]</scope>
</reference>
<dbReference type="EMBL" id="LBTA01000056">
    <property type="protein sequence ID" value="KKQ29843.1"/>
    <property type="molecule type" value="Genomic_DNA"/>
</dbReference>
<dbReference type="Proteomes" id="UP000034701">
    <property type="component" value="Unassembled WGS sequence"/>
</dbReference>
<sequence length="242" mass="28195">MKRNIPVYDYIFSKTFSSFEKDKVYGKRKISEELLPIFVKISNEIVKEHYLRKLSLELGVSLEALSKEIEKIEKKEVVKENVFVTKNPPAGGKRSRIEVLEDYLMSLIVQQENPKMFLEKCLSILKDYKFEKDSYQKILDHLSGFFKNNSKYNSKNFLNLLPKELVSSFDSAYLFPLSSFESENKYVREVEKVSRELRALFLKNRIKEISDNLKKGEKGEDLKKITDLEKELALAIGLLGKS</sequence>
<feature type="domain" description="DNA primase DnaB-helicase binding" evidence="1">
    <location>
        <begin position="9"/>
        <end position="63"/>
    </location>
</feature>
<comment type="caution">
    <text evidence="2">The sequence shown here is derived from an EMBL/GenBank/DDBJ whole genome shotgun (WGS) entry which is preliminary data.</text>
</comment>
<dbReference type="AlphaFoldDB" id="A0A0G0GFD4"/>
<dbReference type="InterPro" id="IPR016136">
    <property type="entry name" value="DNA_helicase_N/primase_C"/>
</dbReference>
<dbReference type="Gene3D" id="1.10.860.10">
    <property type="entry name" value="DNAb Helicase, Chain A"/>
    <property type="match status" value="1"/>
</dbReference>
<accession>A0A0G0GFD4</accession>
<gene>
    <name evidence="2" type="ORF">US45_C0056G0004</name>
</gene>
<dbReference type="InterPro" id="IPR019475">
    <property type="entry name" value="DNA_primase_DnaB-bd"/>
</dbReference>
<protein>
    <submittedName>
        <fullName evidence="2">Primase protein</fullName>
    </submittedName>
</protein>
<name>A0A0G0GFD4_9BACT</name>
<evidence type="ECO:0000313" key="2">
    <source>
        <dbReference type="EMBL" id="KKQ29843.1"/>
    </source>
</evidence>